<evidence type="ECO:0000313" key="2">
    <source>
        <dbReference type="EMBL" id="OMJ78886.1"/>
    </source>
</evidence>
<reference evidence="2 3" key="1">
    <citation type="submission" date="2016-11" db="EMBL/GenBank/DDBJ databases">
        <title>The macronuclear genome of Stentor coeruleus: a giant cell with tiny introns.</title>
        <authorList>
            <person name="Slabodnick M."/>
            <person name="Ruby J.G."/>
            <person name="Reiff S.B."/>
            <person name="Swart E.C."/>
            <person name="Gosai S."/>
            <person name="Prabakaran S."/>
            <person name="Witkowska E."/>
            <person name="Larue G.E."/>
            <person name="Fisher S."/>
            <person name="Freeman R.M."/>
            <person name="Gunawardena J."/>
            <person name="Chu W."/>
            <person name="Stover N.A."/>
            <person name="Gregory B.D."/>
            <person name="Nowacki M."/>
            <person name="Derisi J."/>
            <person name="Roy S.W."/>
            <person name="Marshall W.F."/>
            <person name="Sood P."/>
        </authorList>
    </citation>
    <scope>NUCLEOTIDE SEQUENCE [LARGE SCALE GENOMIC DNA]</scope>
    <source>
        <strain evidence="2">WM001</strain>
    </source>
</reference>
<name>A0A1R2BQ88_9CILI</name>
<dbReference type="EMBL" id="MPUH01000498">
    <property type="protein sequence ID" value="OMJ78886.1"/>
    <property type="molecule type" value="Genomic_DNA"/>
</dbReference>
<dbReference type="Proteomes" id="UP000187209">
    <property type="component" value="Unassembled WGS sequence"/>
</dbReference>
<sequence length="199" mass="22543">MKSSNTAPNSPKSPRLIFSLPKIVEDLAFRTSLNFSKPKASPKMNEKIKLLEEFGLAEVNREYPTNYTTKTQTISVVDFSGKKDAFLKRTGYWDAYKKLQNSEKFLQARLDGNLSKPDKPYIMDINLKRKVLFEKQRVGKKEHLNPLPKSPRISKFSSDLEEIAHTLNVPGKTARKSLQTVESYALSSNNSPRGSPNHA</sequence>
<evidence type="ECO:0000256" key="1">
    <source>
        <dbReference type="SAM" id="MobiDB-lite"/>
    </source>
</evidence>
<keyword evidence="3" id="KW-1185">Reference proteome</keyword>
<feature type="compositionally biased region" description="Polar residues" evidence="1">
    <location>
        <begin position="176"/>
        <end position="199"/>
    </location>
</feature>
<evidence type="ECO:0000313" key="3">
    <source>
        <dbReference type="Proteomes" id="UP000187209"/>
    </source>
</evidence>
<dbReference type="AlphaFoldDB" id="A0A1R2BQ88"/>
<feature type="region of interest" description="Disordered" evidence="1">
    <location>
        <begin position="171"/>
        <end position="199"/>
    </location>
</feature>
<accession>A0A1R2BQ88</accession>
<protein>
    <submittedName>
        <fullName evidence="2">Uncharacterized protein</fullName>
    </submittedName>
</protein>
<organism evidence="2 3">
    <name type="scientific">Stentor coeruleus</name>
    <dbReference type="NCBI Taxonomy" id="5963"/>
    <lineage>
        <taxon>Eukaryota</taxon>
        <taxon>Sar</taxon>
        <taxon>Alveolata</taxon>
        <taxon>Ciliophora</taxon>
        <taxon>Postciliodesmatophora</taxon>
        <taxon>Heterotrichea</taxon>
        <taxon>Heterotrichida</taxon>
        <taxon>Stentoridae</taxon>
        <taxon>Stentor</taxon>
    </lineage>
</organism>
<proteinExistence type="predicted"/>
<comment type="caution">
    <text evidence="2">The sequence shown here is derived from an EMBL/GenBank/DDBJ whole genome shotgun (WGS) entry which is preliminary data.</text>
</comment>
<gene>
    <name evidence="2" type="ORF">SteCoe_21197</name>
</gene>